<protein>
    <recommendedName>
        <fullName evidence="5">SIAH-type domain-containing protein</fullName>
    </recommendedName>
</protein>
<proteinExistence type="predicted"/>
<evidence type="ECO:0008006" key="5">
    <source>
        <dbReference type="Google" id="ProtNLM"/>
    </source>
</evidence>
<evidence type="ECO:0000313" key="4">
    <source>
        <dbReference type="Proteomes" id="UP000008810"/>
    </source>
</evidence>
<dbReference type="RefSeq" id="XP_024313998.1">
    <property type="nucleotide sequence ID" value="XM_024458230.1"/>
</dbReference>
<feature type="region of interest" description="Disordered" evidence="1">
    <location>
        <begin position="1"/>
        <end position="37"/>
    </location>
</feature>
<feature type="compositionally biased region" description="Polar residues" evidence="1">
    <location>
        <begin position="8"/>
        <end position="20"/>
    </location>
</feature>
<keyword evidence="4" id="KW-1185">Reference proteome</keyword>
<evidence type="ECO:0000256" key="1">
    <source>
        <dbReference type="SAM" id="MobiDB-lite"/>
    </source>
</evidence>
<reference evidence="2" key="2">
    <citation type="submission" date="2017-06" db="EMBL/GenBank/DDBJ databases">
        <title>WGS assembly of Brachypodium distachyon.</title>
        <authorList>
            <consortium name="The International Brachypodium Initiative"/>
            <person name="Lucas S."/>
            <person name="Harmon-Smith M."/>
            <person name="Lail K."/>
            <person name="Tice H."/>
            <person name="Grimwood J."/>
            <person name="Bruce D."/>
            <person name="Barry K."/>
            <person name="Shu S."/>
            <person name="Lindquist E."/>
            <person name="Wang M."/>
            <person name="Pitluck S."/>
            <person name="Vogel J.P."/>
            <person name="Garvin D.F."/>
            <person name="Mockler T.C."/>
            <person name="Schmutz J."/>
            <person name="Rokhsar D."/>
            <person name="Bevan M.W."/>
        </authorList>
    </citation>
    <scope>NUCLEOTIDE SEQUENCE</scope>
    <source>
        <strain evidence="2">Bd21</strain>
    </source>
</reference>
<organism evidence="2">
    <name type="scientific">Brachypodium distachyon</name>
    <name type="common">Purple false brome</name>
    <name type="synonym">Trachynia distachya</name>
    <dbReference type="NCBI Taxonomy" id="15368"/>
    <lineage>
        <taxon>Eukaryota</taxon>
        <taxon>Viridiplantae</taxon>
        <taxon>Streptophyta</taxon>
        <taxon>Embryophyta</taxon>
        <taxon>Tracheophyta</taxon>
        <taxon>Spermatophyta</taxon>
        <taxon>Magnoliopsida</taxon>
        <taxon>Liliopsida</taxon>
        <taxon>Poales</taxon>
        <taxon>Poaceae</taxon>
        <taxon>BOP clade</taxon>
        <taxon>Pooideae</taxon>
        <taxon>Stipodae</taxon>
        <taxon>Brachypodieae</taxon>
        <taxon>Brachypodium</taxon>
    </lineage>
</organism>
<sequence length="209" mass="23278">MGQRDTRPTSIQTMGSTNKAEATRAVENSAVEEEEEDYSCPDPGCLFEGDARVVVEHLADAHAHPIYDVKYGEPWNFTLQLSWPLDVIFGVGEDDRSTFCKHKEAAPSAARSVSLHVCVRDPQPQQYRCKMTLEDDNNNNKVTTEPAVCDRVLQLEVPQEIMLSGAETLSVSVQIEQLLYAADNAGGSVRRPKRTRRLPARLASGDWVY</sequence>
<accession>A0A2K2D6G9</accession>
<evidence type="ECO:0000313" key="2">
    <source>
        <dbReference type="EMBL" id="PNT69861.1"/>
    </source>
</evidence>
<dbReference type="SUPFAM" id="SSF49599">
    <property type="entry name" value="TRAF domain-like"/>
    <property type="match status" value="1"/>
</dbReference>
<name>A0A2K2D6G9_BRADI</name>
<dbReference type="GeneID" id="100821484"/>
<dbReference type="PANTHER" id="PTHR46632:SF34">
    <property type="entry name" value="SIAH-TYPE DOMAIN-CONTAINING PROTEIN"/>
    <property type="match status" value="1"/>
</dbReference>
<dbReference type="PANTHER" id="PTHR46632">
    <property type="entry name" value="E3 UBIQUITIN-PROTEIN LIGASE SINA-LIKE 4"/>
    <property type="match status" value="1"/>
</dbReference>
<gene>
    <name evidence="3" type="primary">LOC100821484</name>
    <name evidence="2" type="ORF">BRADI_2g01643v3</name>
</gene>
<evidence type="ECO:0000313" key="3">
    <source>
        <dbReference type="EnsemblPlants" id="PNT69861"/>
    </source>
</evidence>
<dbReference type="ExpressionAtlas" id="A0A2K2D6G9">
    <property type="expression patterns" value="baseline"/>
</dbReference>
<dbReference type="EMBL" id="CM000881">
    <property type="protein sequence ID" value="PNT69861.1"/>
    <property type="molecule type" value="Genomic_DNA"/>
</dbReference>
<dbReference type="InterPro" id="IPR044286">
    <property type="entry name" value="SINL_plant"/>
</dbReference>
<dbReference type="EnsemblPlants" id="PNT69861">
    <property type="protein sequence ID" value="PNT69861"/>
    <property type="gene ID" value="BRADI_2g01643v3"/>
</dbReference>
<dbReference type="AlphaFoldDB" id="A0A2K2D6G9"/>
<dbReference type="Gramene" id="PNT69861">
    <property type="protein sequence ID" value="PNT69861"/>
    <property type="gene ID" value="BRADI_2g01643v3"/>
</dbReference>
<reference evidence="3" key="3">
    <citation type="submission" date="2018-08" db="UniProtKB">
        <authorList>
            <consortium name="EnsemblPlants"/>
        </authorList>
    </citation>
    <scope>IDENTIFICATION</scope>
    <source>
        <strain evidence="3">cv. Bd21</strain>
    </source>
</reference>
<reference evidence="2 3" key="1">
    <citation type="journal article" date="2010" name="Nature">
        <title>Genome sequencing and analysis of the model grass Brachypodium distachyon.</title>
        <authorList>
            <consortium name="International Brachypodium Initiative"/>
        </authorList>
    </citation>
    <scope>NUCLEOTIDE SEQUENCE [LARGE SCALE GENOMIC DNA]</scope>
    <source>
        <strain evidence="2">Bd21</strain>
        <strain evidence="3">cv. Bd21</strain>
    </source>
</reference>
<dbReference type="Proteomes" id="UP000008810">
    <property type="component" value="Chromosome 2"/>
</dbReference>